<dbReference type="InterPro" id="IPR036390">
    <property type="entry name" value="WH_DNA-bd_sf"/>
</dbReference>
<name>A0A4R3NSK6_9HYPH</name>
<dbReference type="GO" id="GO:0003700">
    <property type="term" value="F:DNA-binding transcription factor activity"/>
    <property type="evidence" value="ECO:0007669"/>
    <property type="project" value="InterPro"/>
</dbReference>
<dbReference type="Gene3D" id="1.10.10.10">
    <property type="entry name" value="Winged helix-like DNA-binding domain superfamily/Winged helix DNA-binding domain"/>
    <property type="match status" value="1"/>
</dbReference>
<dbReference type="SUPFAM" id="SSF46785">
    <property type="entry name" value="Winged helix' DNA-binding domain"/>
    <property type="match status" value="1"/>
</dbReference>
<dbReference type="AlphaFoldDB" id="A0A4R3NSK6"/>
<dbReference type="EMBL" id="SMAR01000010">
    <property type="protein sequence ID" value="TCT40208.1"/>
    <property type="molecule type" value="Genomic_DNA"/>
</dbReference>
<accession>A0A4R3NSK6</accession>
<dbReference type="InterPro" id="IPR036388">
    <property type="entry name" value="WH-like_DNA-bd_sf"/>
</dbReference>
<keyword evidence="2 5" id="KW-0238">DNA-binding</keyword>
<dbReference type="PANTHER" id="PTHR42756">
    <property type="entry name" value="TRANSCRIPTIONAL REGULATOR, MARR"/>
    <property type="match status" value="1"/>
</dbReference>
<sequence>MTQQKKDQAEAVLPRVHPQNPDDFDFVELLFFAYRDFISDPDAILDEIGFGRAHHRVIHFVGSRPGMSVADLLDTLRITKQSLARVLKQLIDYGYVRQAAGPEDRRQRRLFLTEEGEALRQELLSPQLKRIDGALENLTAGERDIVKSFLNRMCNTRKVSESADNFPQGHKMKSKGTRS</sequence>
<evidence type="ECO:0000313" key="5">
    <source>
        <dbReference type="EMBL" id="TCT40208.1"/>
    </source>
</evidence>
<comment type="caution">
    <text evidence="5">The sequence shown here is derived from an EMBL/GenBank/DDBJ whole genome shotgun (WGS) entry which is preliminary data.</text>
</comment>
<feature type="domain" description="HTH marR-type" evidence="4">
    <location>
        <begin position="23"/>
        <end position="155"/>
    </location>
</feature>
<dbReference type="GO" id="GO:0003677">
    <property type="term" value="F:DNA binding"/>
    <property type="evidence" value="ECO:0007669"/>
    <property type="project" value="UniProtKB-KW"/>
</dbReference>
<keyword evidence="6" id="KW-1185">Reference proteome</keyword>
<dbReference type="PRINTS" id="PR00598">
    <property type="entry name" value="HTHMARR"/>
</dbReference>
<evidence type="ECO:0000259" key="4">
    <source>
        <dbReference type="PROSITE" id="PS50995"/>
    </source>
</evidence>
<dbReference type="PROSITE" id="PS50995">
    <property type="entry name" value="HTH_MARR_2"/>
    <property type="match status" value="1"/>
</dbReference>
<dbReference type="Proteomes" id="UP000295097">
    <property type="component" value="Unassembled WGS sequence"/>
</dbReference>
<dbReference type="InterPro" id="IPR000835">
    <property type="entry name" value="HTH_MarR-typ"/>
</dbReference>
<evidence type="ECO:0000256" key="1">
    <source>
        <dbReference type="ARBA" id="ARBA00023015"/>
    </source>
</evidence>
<organism evidence="5 6">
    <name type="scientific">Martelella mediterranea</name>
    <dbReference type="NCBI Taxonomy" id="293089"/>
    <lineage>
        <taxon>Bacteria</taxon>
        <taxon>Pseudomonadati</taxon>
        <taxon>Pseudomonadota</taxon>
        <taxon>Alphaproteobacteria</taxon>
        <taxon>Hyphomicrobiales</taxon>
        <taxon>Aurantimonadaceae</taxon>
        <taxon>Martelella</taxon>
    </lineage>
</organism>
<evidence type="ECO:0000313" key="6">
    <source>
        <dbReference type="Proteomes" id="UP000295097"/>
    </source>
</evidence>
<gene>
    <name evidence="5" type="ORF">EDC90_101060</name>
</gene>
<keyword evidence="3" id="KW-0804">Transcription</keyword>
<keyword evidence="1" id="KW-0805">Transcription regulation</keyword>
<evidence type="ECO:0000256" key="2">
    <source>
        <dbReference type="ARBA" id="ARBA00023125"/>
    </source>
</evidence>
<dbReference type="PANTHER" id="PTHR42756:SF1">
    <property type="entry name" value="TRANSCRIPTIONAL REPRESSOR OF EMRAB OPERON"/>
    <property type="match status" value="1"/>
</dbReference>
<dbReference type="InterPro" id="IPR023187">
    <property type="entry name" value="Tscrpt_reg_MarR-type_CS"/>
</dbReference>
<dbReference type="OrthoDB" id="9799368at2"/>
<protein>
    <submittedName>
        <fullName evidence="5">DNA-binding MarR family transcriptional regulator</fullName>
    </submittedName>
</protein>
<proteinExistence type="predicted"/>
<evidence type="ECO:0000256" key="3">
    <source>
        <dbReference type="ARBA" id="ARBA00023163"/>
    </source>
</evidence>
<dbReference type="Pfam" id="PF12802">
    <property type="entry name" value="MarR_2"/>
    <property type="match status" value="1"/>
</dbReference>
<reference evidence="5 6" key="1">
    <citation type="submission" date="2019-03" db="EMBL/GenBank/DDBJ databases">
        <title>Freshwater and sediment microbial communities from various areas in North America, analyzing microbe dynamics in response to fracking.</title>
        <authorList>
            <person name="Lamendella R."/>
        </authorList>
    </citation>
    <scope>NUCLEOTIDE SEQUENCE [LARGE SCALE GENOMIC DNA]</scope>
    <source>
        <strain evidence="5 6">175.2</strain>
    </source>
</reference>
<dbReference type="PROSITE" id="PS01117">
    <property type="entry name" value="HTH_MARR_1"/>
    <property type="match status" value="1"/>
</dbReference>
<dbReference type="SMART" id="SM00347">
    <property type="entry name" value="HTH_MARR"/>
    <property type="match status" value="1"/>
</dbReference>